<name>A0A075GR58_9EURY</name>
<feature type="domain" description="Nitroreductase" evidence="4">
    <location>
        <begin position="43"/>
        <end position="210"/>
    </location>
</feature>
<evidence type="ECO:0000313" key="5">
    <source>
        <dbReference type="EMBL" id="AIF06421.1"/>
    </source>
</evidence>
<evidence type="ECO:0000259" key="4">
    <source>
        <dbReference type="Pfam" id="PF00881"/>
    </source>
</evidence>
<evidence type="ECO:0000256" key="2">
    <source>
        <dbReference type="ARBA" id="ARBA00022643"/>
    </source>
</evidence>
<keyword evidence="3" id="KW-0560">Oxidoreductase</keyword>
<dbReference type="AlphaFoldDB" id="A0A075GR58"/>
<dbReference type="SUPFAM" id="SSF55469">
    <property type="entry name" value="FMN-dependent nitroreductase-like"/>
    <property type="match status" value="1"/>
</dbReference>
<sequence length="233" mass="26419">MSDERFGQVMPEHNEGFVPHVFHEISAAEMEARSSEFLEMMDRRRTTRHFSTRSVSRSLIENAIMTGSTAPSGAHLQPWTFVAISNPDLKGKIREAAEIEEKRFYEERIPDEWEEVLAPLGTDYVKEHITDAPWVIVLFRHTQRKRENGEWSPTYYSQESCGIAAGMFISAIHNMGLVTLTHTPSPMGFLGEILGRGEHEKAMLLMPVGYPADGAEVPNLQRKALDEISDFIE</sequence>
<dbReference type="InterPro" id="IPR000415">
    <property type="entry name" value="Nitroreductase-like"/>
</dbReference>
<protein>
    <submittedName>
        <fullName evidence="5">Putative oxidoreductase</fullName>
    </submittedName>
</protein>
<accession>A0A075GR58</accession>
<dbReference type="EMBL" id="KF900769">
    <property type="protein sequence ID" value="AIF06421.1"/>
    <property type="molecule type" value="Genomic_DNA"/>
</dbReference>
<dbReference type="PANTHER" id="PTHR23026">
    <property type="entry name" value="NADPH NITROREDUCTASE"/>
    <property type="match status" value="1"/>
</dbReference>
<dbReference type="InterPro" id="IPR029479">
    <property type="entry name" value="Nitroreductase"/>
</dbReference>
<dbReference type="Gene3D" id="3.40.109.10">
    <property type="entry name" value="NADH Oxidase"/>
    <property type="match status" value="1"/>
</dbReference>
<dbReference type="GO" id="GO:0016491">
    <property type="term" value="F:oxidoreductase activity"/>
    <property type="evidence" value="ECO:0007669"/>
    <property type="project" value="UniProtKB-KW"/>
</dbReference>
<reference evidence="5" key="1">
    <citation type="journal article" date="2014" name="Genome Biol. Evol.">
        <title>Pangenome evidence for extensive interdomain horizontal transfer affecting lineage core and shell genes in uncultured planktonic thaumarchaeota and euryarchaeota.</title>
        <authorList>
            <person name="Deschamps P."/>
            <person name="Zivanovic Y."/>
            <person name="Moreira D."/>
            <person name="Rodriguez-Valera F."/>
            <person name="Lopez-Garcia P."/>
        </authorList>
    </citation>
    <scope>NUCLEOTIDE SEQUENCE</scope>
</reference>
<evidence type="ECO:0000256" key="1">
    <source>
        <dbReference type="ARBA" id="ARBA00022630"/>
    </source>
</evidence>
<evidence type="ECO:0000256" key="3">
    <source>
        <dbReference type="ARBA" id="ARBA00023002"/>
    </source>
</evidence>
<keyword evidence="1" id="KW-0285">Flavoprotein</keyword>
<organism evidence="5">
    <name type="scientific">uncultured marine group II/III euryarchaeote KM3_192_B10</name>
    <dbReference type="NCBI Taxonomy" id="1457963"/>
    <lineage>
        <taxon>Archaea</taxon>
        <taxon>Methanobacteriati</taxon>
        <taxon>Methanobacteriota</taxon>
        <taxon>environmental samples</taxon>
    </lineage>
</organism>
<dbReference type="CDD" id="cd02144">
    <property type="entry name" value="iodotyrosine_dehalogenase"/>
    <property type="match status" value="1"/>
</dbReference>
<dbReference type="InterPro" id="IPR050627">
    <property type="entry name" value="Nitroreductase/BluB"/>
</dbReference>
<dbReference type="Pfam" id="PF00881">
    <property type="entry name" value="Nitroreductase"/>
    <property type="match status" value="1"/>
</dbReference>
<keyword evidence="2" id="KW-0288">FMN</keyword>
<dbReference type="PANTHER" id="PTHR23026:SF90">
    <property type="entry name" value="IODOTYROSINE DEIODINASE 1"/>
    <property type="match status" value="1"/>
</dbReference>
<proteinExistence type="predicted"/>